<comment type="pathway">
    <text evidence="2">Protein modification; protein glycosylation.</text>
</comment>
<name>X6PD24_RETFI</name>
<reference evidence="14 15" key="1">
    <citation type="journal article" date="2013" name="Curr. Biol.">
        <title>The Genome of the Foraminiferan Reticulomyxa filosa.</title>
        <authorList>
            <person name="Glockner G."/>
            <person name="Hulsmann N."/>
            <person name="Schleicher M."/>
            <person name="Noegel A.A."/>
            <person name="Eichinger L."/>
            <person name="Gallinger C."/>
            <person name="Pawlowski J."/>
            <person name="Sierra R."/>
            <person name="Euteneuer U."/>
            <person name="Pillet L."/>
            <person name="Moustafa A."/>
            <person name="Platzer M."/>
            <person name="Groth M."/>
            <person name="Szafranski K."/>
            <person name="Schliwa M."/>
        </authorList>
    </citation>
    <scope>NUCLEOTIDE SEQUENCE [LARGE SCALE GENOMIC DNA]</scope>
</reference>
<dbReference type="GO" id="GO:0000166">
    <property type="term" value="F:nucleotide binding"/>
    <property type="evidence" value="ECO:0007669"/>
    <property type="project" value="UniProtKB-KW"/>
</dbReference>
<feature type="transmembrane region" description="Helical" evidence="12">
    <location>
        <begin position="26"/>
        <end position="46"/>
    </location>
</feature>
<feature type="transmembrane region" description="Helical" evidence="12">
    <location>
        <begin position="327"/>
        <end position="343"/>
    </location>
</feature>
<dbReference type="OrthoDB" id="414175at2759"/>
<gene>
    <name evidence="14" type="ORF">RFI_01054</name>
</gene>
<dbReference type="EMBL" id="ASPP01001079">
    <property type="protein sequence ID" value="ETO36008.1"/>
    <property type="molecule type" value="Genomic_DNA"/>
</dbReference>
<feature type="domain" description="Fringe-like glycosyltransferase" evidence="13">
    <location>
        <begin position="232"/>
        <end position="285"/>
    </location>
</feature>
<dbReference type="AlphaFoldDB" id="X6PD24"/>
<dbReference type="InterPro" id="IPR003378">
    <property type="entry name" value="Fringe-like_glycosylTrfase"/>
</dbReference>
<evidence type="ECO:0000256" key="7">
    <source>
        <dbReference type="ARBA" id="ARBA00022692"/>
    </source>
</evidence>
<dbReference type="PANTHER" id="PTHR23033:SF14">
    <property type="entry name" value="GLYCOPROTEIN-N-ACETYLGALACTOSAMINE 3-BETA-GALACTOSYLTRANSFERASE 1-RELATED"/>
    <property type="match status" value="1"/>
</dbReference>
<keyword evidence="9" id="KW-0735">Signal-anchor</keyword>
<dbReference type="Pfam" id="PF02434">
    <property type="entry name" value="Fringe"/>
    <property type="match status" value="1"/>
</dbReference>
<comment type="caution">
    <text evidence="14">The sequence shown here is derived from an EMBL/GenBank/DDBJ whole genome shotgun (WGS) entry which is preliminary data.</text>
</comment>
<keyword evidence="10 12" id="KW-1133">Transmembrane helix</keyword>
<keyword evidence="11 12" id="KW-0472">Membrane</keyword>
<dbReference type="GO" id="GO:0016263">
    <property type="term" value="F:glycoprotein-N-acetylgalactosamine 3-beta-galactosyltransferase activity"/>
    <property type="evidence" value="ECO:0007669"/>
    <property type="project" value="UniProtKB-EC"/>
</dbReference>
<organism evidence="14 15">
    <name type="scientific">Reticulomyxa filosa</name>
    <dbReference type="NCBI Taxonomy" id="46433"/>
    <lineage>
        <taxon>Eukaryota</taxon>
        <taxon>Sar</taxon>
        <taxon>Rhizaria</taxon>
        <taxon>Retaria</taxon>
        <taxon>Foraminifera</taxon>
        <taxon>Monothalamids</taxon>
        <taxon>Reticulomyxidae</taxon>
        <taxon>Reticulomyxa</taxon>
    </lineage>
</organism>
<dbReference type="Proteomes" id="UP000023152">
    <property type="component" value="Unassembled WGS sequence"/>
</dbReference>
<evidence type="ECO:0000256" key="1">
    <source>
        <dbReference type="ARBA" id="ARBA00004606"/>
    </source>
</evidence>
<proteinExistence type="inferred from homology"/>
<evidence type="ECO:0000256" key="9">
    <source>
        <dbReference type="ARBA" id="ARBA00022968"/>
    </source>
</evidence>
<evidence type="ECO:0000256" key="12">
    <source>
        <dbReference type="SAM" id="Phobius"/>
    </source>
</evidence>
<evidence type="ECO:0000256" key="10">
    <source>
        <dbReference type="ARBA" id="ARBA00022989"/>
    </source>
</evidence>
<protein>
    <recommendedName>
        <fullName evidence="4">N-acetylgalactosaminide beta-1,3-galactosyltransferase</fullName>
        <ecNumber evidence="4">2.4.1.122</ecNumber>
    </recommendedName>
</protein>
<evidence type="ECO:0000256" key="3">
    <source>
        <dbReference type="ARBA" id="ARBA00006462"/>
    </source>
</evidence>
<comment type="subcellular location">
    <subcellularLocation>
        <location evidence="1">Membrane</location>
        <topology evidence="1">Single-pass type II membrane protein</topology>
    </subcellularLocation>
</comment>
<dbReference type="EC" id="2.4.1.122" evidence="4"/>
<keyword evidence="6" id="KW-0808">Transferase</keyword>
<evidence type="ECO:0000256" key="2">
    <source>
        <dbReference type="ARBA" id="ARBA00004922"/>
    </source>
</evidence>
<keyword evidence="15" id="KW-1185">Reference proteome</keyword>
<dbReference type="PANTHER" id="PTHR23033">
    <property type="entry name" value="BETA1,3-GALACTOSYLTRANSFERASE"/>
    <property type="match status" value="1"/>
</dbReference>
<evidence type="ECO:0000313" key="14">
    <source>
        <dbReference type="EMBL" id="ETO36008.1"/>
    </source>
</evidence>
<dbReference type="InterPro" id="IPR026050">
    <property type="entry name" value="C1GALT1/C1GALT1_chp1"/>
</dbReference>
<evidence type="ECO:0000256" key="8">
    <source>
        <dbReference type="ARBA" id="ARBA00022741"/>
    </source>
</evidence>
<keyword evidence="8" id="KW-0547">Nucleotide-binding</keyword>
<sequence length="344" mass="40984">MFLEDSWHPFFVKIINLIYLIPTNNQVIICHFTQIQIVLTSTCVLFSRYKKMKSRSSSLAIFWHRNFVLSIYIGLLLLVIVITFLVGRHNLGNNSFHDGLFFISGGSRLQSEFDEDDFVQYDSKSLNSEHVNQNPKTAMALAQTREVIVDKEWGEIYTPHRVWCLVPTLWPKKMDSMKWIAQTWGKFCDQLIFVIDEEFGVNAPYVYYGATILKIKCEYRQSTPDRNIWEKVWKMWHHIGKHHLYDSEWFLKIDDDTFFSAVNFKGFARYFNPDKEWYFGHTLLHLWQSKNIAFNSGTCYAISRETLKRVHTIFATKEFQDDPQRRGFFFLFICLFLFFFWCSF</sequence>
<comment type="similarity">
    <text evidence="3">Belongs to the glycosyltransferase 31 family. Beta3-Gal-T subfamily.</text>
</comment>
<keyword evidence="5" id="KW-0328">Glycosyltransferase</keyword>
<feature type="transmembrane region" description="Helical" evidence="12">
    <location>
        <begin position="67"/>
        <end position="87"/>
    </location>
</feature>
<evidence type="ECO:0000256" key="11">
    <source>
        <dbReference type="ARBA" id="ARBA00023136"/>
    </source>
</evidence>
<evidence type="ECO:0000259" key="13">
    <source>
        <dbReference type="Pfam" id="PF02434"/>
    </source>
</evidence>
<evidence type="ECO:0000313" key="15">
    <source>
        <dbReference type="Proteomes" id="UP000023152"/>
    </source>
</evidence>
<keyword evidence="7 12" id="KW-0812">Transmembrane</keyword>
<evidence type="ECO:0000256" key="4">
    <source>
        <dbReference type="ARBA" id="ARBA00012557"/>
    </source>
</evidence>
<dbReference type="Gene3D" id="3.90.550.50">
    <property type="match status" value="1"/>
</dbReference>
<evidence type="ECO:0000256" key="5">
    <source>
        <dbReference type="ARBA" id="ARBA00022676"/>
    </source>
</evidence>
<dbReference type="GO" id="GO:0016020">
    <property type="term" value="C:membrane"/>
    <property type="evidence" value="ECO:0007669"/>
    <property type="project" value="UniProtKB-SubCell"/>
</dbReference>
<evidence type="ECO:0000256" key="6">
    <source>
        <dbReference type="ARBA" id="ARBA00022679"/>
    </source>
</evidence>
<accession>X6PD24</accession>